<keyword evidence="1" id="KW-1133">Transmembrane helix</keyword>
<feature type="transmembrane region" description="Helical" evidence="1">
    <location>
        <begin position="7"/>
        <end position="25"/>
    </location>
</feature>
<evidence type="ECO:0000313" key="2">
    <source>
        <dbReference type="EMBL" id="SCB62222.1"/>
    </source>
</evidence>
<evidence type="ECO:0000313" key="3">
    <source>
        <dbReference type="Proteomes" id="UP000198723"/>
    </source>
</evidence>
<proteinExistence type="predicted"/>
<name>A0A1C3YCF1_9HYPH</name>
<reference evidence="2 3" key="1">
    <citation type="submission" date="2016-08" db="EMBL/GenBank/DDBJ databases">
        <authorList>
            <person name="Seilhamer J.J."/>
        </authorList>
    </citation>
    <scope>NUCLEOTIDE SEQUENCE [LARGE SCALE GENOMIC DNA]</scope>
    <source>
        <strain evidence="2 3">HBR26</strain>
    </source>
</reference>
<accession>A0A1C3YCF1</accession>
<keyword evidence="1" id="KW-0472">Membrane</keyword>
<organism evidence="2 3">
    <name type="scientific">Rhizobium aethiopicum</name>
    <dbReference type="NCBI Taxonomy" id="1138170"/>
    <lineage>
        <taxon>Bacteria</taxon>
        <taxon>Pseudomonadati</taxon>
        <taxon>Pseudomonadota</taxon>
        <taxon>Alphaproteobacteria</taxon>
        <taxon>Hyphomicrobiales</taxon>
        <taxon>Rhizobiaceae</taxon>
        <taxon>Rhizobium/Agrobacterium group</taxon>
        <taxon>Rhizobium</taxon>
    </lineage>
</organism>
<dbReference type="EMBL" id="FMAJ01000038">
    <property type="protein sequence ID" value="SCB62222.1"/>
    <property type="molecule type" value="Genomic_DNA"/>
</dbReference>
<evidence type="ECO:0000256" key="1">
    <source>
        <dbReference type="SAM" id="Phobius"/>
    </source>
</evidence>
<protein>
    <submittedName>
        <fullName evidence="2">Uncharacterized protein</fullName>
    </submittedName>
</protein>
<keyword evidence="1" id="KW-0812">Transmembrane</keyword>
<gene>
    <name evidence="2" type="ORF">GA0061105_1381</name>
</gene>
<dbReference type="AlphaFoldDB" id="A0A1C3YCF1"/>
<dbReference type="Proteomes" id="UP000198723">
    <property type="component" value="Unassembled WGS sequence"/>
</dbReference>
<sequence>MIPKATFAATIFAMYVFTMFFIAAIPQEVVQSAGVQINEVSVVK</sequence>